<dbReference type="GO" id="GO:0016020">
    <property type="term" value="C:membrane"/>
    <property type="evidence" value="ECO:0007669"/>
    <property type="project" value="UniProtKB-SubCell"/>
</dbReference>
<evidence type="ECO:0000256" key="5">
    <source>
        <dbReference type="SAM" id="MobiDB-lite"/>
    </source>
</evidence>
<dbReference type="AlphaFoldDB" id="A0AAV7YBV1"/>
<comment type="subcellular location">
    <subcellularLocation>
        <location evidence="1">Membrane</location>
        <topology evidence="1">Single-pass membrane protein</topology>
    </subcellularLocation>
</comment>
<protein>
    <submittedName>
        <fullName evidence="9">Protein disulfide-isomerase tmx3</fullName>
    </submittedName>
</protein>
<dbReference type="InterPro" id="IPR052250">
    <property type="entry name" value="PDI_TMX3"/>
</dbReference>
<dbReference type="Proteomes" id="UP001146793">
    <property type="component" value="Unassembled WGS sequence"/>
</dbReference>
<dbReference type="Pfam" id="PF13848">
    <property type="entry name" value="Thioredoxin_6"/>
    <property type="match status" value="1"/>
</dbReference>
<keyword evidence="2 6" id="KW-0812">Transmembrane</keyword>
<dbReference type="Gene3D" id="3.40.30.10">
    <property type="entry name" value="Glutaredoxin"/>
    <property type="match status" value="2"/>
</dbReference>
<feature type="domain" description="Thioredoxin" evidence="8">
    <location>
        <begin position="34"/>
        <end position="134"/>
    </location>
</feature>
<evidence type="ECO:0000259" key="8">
    <source>
        <dbReference type="Pfam" id="PF00085"/>
    </source>
</evidence>
<organism evidence="9 10">
    <name type="scientific">Anaeramoeba flamelloides</name>
    <dbReference type="NCBI Taxonomy" id="1746091"/>
    <lineage>
        <taxon>Eukaryota</taxon>
        <taxon>Metamonada</taxon>
        <taxon>Anaeramoebidae</taxon>
        <taxon>Anaeramoeba</taxon>
    </lineage>
</organism>
<accession>A0AAV7YBV1</accession>
<evidence type="ECO:0000256" key="2">
    <source>
        <dbReference type="ARBA" id="ARBA00022692"/>
    </source>
</evidence>
<feature type="signal peptide" evidence="7">
    <location>
        <begin position="1"/>
        <end position="22"/>
    </location>
</feature>
<dbReference type="PANTHER" id="PTHR46426:SF1">
    <property type="entry name" value="PROTEIN DISULFIDE-ISOMERASE TMX3"/>
    <property type="match status" value="1"/>
</dbReference>
<keyword evidence="7" id="KW-0732">Signal</keyword>
<sequence>MIKLKFILTFFCLVFYLQHCSCKRNKARIVPKFLQLNTSSFEQLVTHDQMWVINFKVGWCYKCRMYTRLFNSVFDYYQEKKIGLHFGEIDCSSSEQICDEYEIVTYPSLYFFYHSEKFEYEDNIEKQKIITFIDHATRPLWKQLQIWEIDSLEKLIFNEMVHYIYLIADTQGNMENEETLQLLETLAEPYRCHAQFSTLQYPELIHLDHKHPFGVSAEKVQNITNGSLLAIRGHNYIRSRPMPSLEELRIEIENQKKFVVNQKNDNLTIIKNYHPHFQKRNKMKNNFIERIDNDGFDYSLVEWIEDNLLVLLPQLDSNTFRRIIMRKVLVVILLIDPNDQFVFNDFQHQLKKLSWNDSRFAFCWIDSYYWEKYIQRFGVQKKNTPWFVVVDYFQNEFYINEIAHNQNLTIDKIMKFLDHISSGKAKPQKYPDFSKFKNPNLRRFDSTLFAIKGKPQYLLFIFSFGLFSITFYLFCYDKIFKRKQNEKNDFIKSTPSPHNPLNGNKKFQKIGNN</sequence>
<feature type="transmembrane region" description="Helical" evidence="6">
    <location>
        <begin position="457"/>
        <end position="475"/>
    </location>
</feature>
<feature type="chain" id="PRO_5043417621" evidence="7">
    <location>
        <begin position="23"/>
        <end position="513"/>
    </location>
</feature>
<evidence type="ECO:0000313" key="9">
    <source>
        <dbReference type="EMBL" id="KAJ3424944.1"/>
    </source>
</evidence>
<dbReference type="InterPro" id="IPR036249">
    <property type="entry name" value="Thioredoxin-like_sf"/>
</dbReference>
<evidence type="ECO:0000256" key="6">
    <source>
        <dbReference type="SAM" id="Phobius"/>
    </source>
</evidence>
<evidence type="ECO:0000313" key="10">
    <source>
        <dbReference type="Proteomes" id="UP001146793"/>
    </source>
</evidence>
<evidence type="ECO:0000256" key="4">
    <source>
        <dbReference type="ARBA" id="ARBA00023136"/>
    </source>
</evidence>
<dbReference type="Pfam" id="PF00085">
    <property type="entry name" value="Thioredoxin"/>
    <property type="match status" value="1"/>
</dbReference>
<proteinExistence type="predicted"/>
<comment type="caution">
    <text evidence="9">The sequence shown here is derived from an EMBL/GenBank/DDBJ whole genome shotgun (WGS) entry which is preliminary data.</text>
</comment>
<dbReference type="PANTHER" id="PTHR46426">
    <property type="entry name" value="PROTEIN DISULFIDE-ISOMERASE TMX3"/>
    <property type="match status" value="1"/>
</dbReference>
<dbReference type="CDD" id="cd02961">
    <property type="entry name" value="PDI_a_family"/>
    <property type="match status" value="1"/>
</dbReference>
<dbReference type="SUPFAM" id="SSF52833">
    <property type="entry name" value="Thioredoxin-like"/>
    <property type="match status" value="2"/>
</dbReference>
<feature type="compositionally biased region" description="Polar residues" evidence="5">
    <location>
        <begin position="491"/>
        <end position="502"/>
    </location>
</feature>
<evidence type="ECO:0000256" key="1">
    <source>
        <dbReference type="ARBA" id="ARBA00004167"/>
    </source>
</evidence>
<gene>
    <name evidence="9" type="ORF">M0812_27373</name>
</gene>
<evidence type="ECO:0000256" key="3">
    <source>
        <dbReference type="ARBA" id="ARBA00022989"/>
    </source>
</evidence>
<keyword evidence="4 6" id="KW-0472">Membrane</keyword>
<feature type="region of interest" description="Disordered" evidence="5">
    <location>
        <begin position="490"/>
        <end position="513"/>
    </location>
</feature>
<dbReference type="GO" id="GO:0005783">
    <property type="term" value="C:endoplasmic reticulum"/>
    <property type="evidence" value="ECO:0007669"/>
    <property type="project" value="TreeGrafter"/>
</dbReference>
<name>A0AAV7YBV1_9EUKA</name>
<keyword evidence="3 6" id="KW-1133">Transmembrane helix</keyword>
<dbReference type="InterPro" id="IPR013766">
    <property type="entry name" value="Thioredoxin_domain"/>
</dbReference>
<reference evidence="9" key="1">
    <citation type="submission" date="2022-08" db="EMBL/GenBank/DDBJ databases">
        <title>Novel sulphate-reducing endosymbionts in the free-living metamonad Anaeramoeba.</title>
        <authorList>
            <person name="Jerlstrom-Hultqvist J."/>
            <person name="Cepicka I."/>
            <person name="Gallot-Lavallee L."/>
            <person name="Salas-Leiva D."/>
            <person name="Curtis B.A."/>
            <person name="Zahonova K."/>
            <person name="Pipaliya S."/>
            <person name="Dacks J."/>
            <person name="Roger A.J."/>
        </authorList>
    </citation>
    <scope>NUCLEOTIDE SEQUENCE</scope>
    <source>
        <strain evidence="9">Busselton2</strain>
    </source>
</reference>
<evidence type="ECO:0000256" key="7">
    <source>
        <dbReference type="SAM" id="SignalP"/>
    </source>
</evidence>
<dbReference type="EMBL" id="JANTQA010000070">
    <property type="protein sequence ID" value="KAJ3424944.1"/>
    <property type="molecule type" value="Genomic_DNA"/>
</dbReference>